<sequence length="250" mass="28835">MKYVLFRYAVALILFVVPALQEATAQVRIMGMVSDADTRTGLPSVSIWNKRTGVGTVSNETGRYYIEALPGDTIEFSMISYVRTQIVASGISSTQNVELKRHVFGLQAVNVKGRIYRRDSLATRDEYAKYFDYKRPGAMDVLKTLPSNPITALTYLIPSKTRKRKEKFGEQLRYWEAEKHIDYRYNPDLVARITKLEPPMLDSFMYAYRPSYNFLLNASEYDLMLFIKQSFDKFSRQKGLLPKDSTEPQQ</sequence>
<feature type="signal peptide" evidence="1">
    <location>
        <begin position="1"/>
        <end position="25"/>
    </location>
</feature>
<dbReference type="Gene3D" id="2.60.40.1120">
    <property type="entry name" value="Carboxypeptidase-like, regulatory domain"/>
    <property type="match status" value="1"/>
</dbReference>
<evidence type="ECO:0000313" key="3">
    <source>
        <dbReference type="Proteomes" id="UP000278351"/>
    </source>
</evidence>
<keyword evidence="2" id="KW-0121">Carboxypeptidase</keyword>
<dbReference type="SUPFAM" id="SSF49464">
    <property type="entry name" value="Carboxypeptidase regulatory domain-like"/>
    <property type="match status" value="1"/>
</dbReference>
<dbReference type="Proteomes" id="UP000278351">
    <property type="component" value="Unassembled WGS sequence"/>
</dbReference>
<reference evidence="2 3" key="1">
    <citation type="submission" date="2018-11" db="EMBL/GenBank/DDBJ databases">
        <title>Chitinophaga lutea sp.nov., isolate from arsenic contaminated soil.</title>
        <authorList>
            <person name="Zong Y."/>
        </authorList>
    </citation>
    <scope>NUCLEOTIDE SEQUENCE [LARGE SCALE GENOMIC DNA]</scope>
    <source>
        <strain evidence="2 3">ZY74</strain>
    </source>
</reference>
<dbReference type="RefSeq" id="WP_123846456.1">
    <property type="nucleotide sequence ID" value="NZ_RPDH01000001.1"/>
</dbReference>
<dbReference type="InterPro" id="IPR008969">
    <property type="entry name" value="CarboxyPept-like_regulatory"/>
</dbReference>
<dbReference type="Pfam" id="PF13715">
    <property type="entry name" value="CarbopepD_reg_2"/>
    <property type="match status" value="1"/>
</dbReference>
<dbReference type="OrthoDB" id="714262at2"/>
<evidence type="ECO:0000313" key="2">
    <source>
        <dbReference type="EMBL" id="RPE13940.1"/>
    </source>
</evidence>
<feature type="chain" id="PRO_5017978027" evidence="1">
    <location>
        <begin position="26"/>
        <end position="250"/>
    </location>
</feature>
<comment type="caution">
    <text evidence="2">The sequence shown here is derived from an EMBL/GenBank/DDBJ whole genome shotgun (WGS) entry which is preliminary data.</text>
</comment>
<protein>
    <submittedName>
        <fullName evidence="2">Carboxypeptidase-like regulatory domain-containing protein</fullName>
    </submittedName>
</protein>
<organism evidence="2 3">
    <name type="scientific">Chitinophaga lutea</name>
    <dbReference type="NCBI Taxonomy" id="2488634"/>
    <lineage>
        <taxon>Bacteria</taxon>
        <taxon>Pseudomonadati</taxon>
        <taxon>Bacteroidota</taxon>
        <taxon>Chitinophagia</taxon>
        <taxon>Chitinophagales</taxon>
        <taxon>Chitinophagaceae</taxon>
        <taxon>Chitinophaga</taxon>
    </lineage>
</organism>
<proteinExistence type="predicted"/>
<keyword evidence="2" id="KW-0645">Protease</keyword>
<accession>A0A3N4QDA0</accession>
<dbReference type="EMBL" id="RPDH01000001">
    <property type="protein sequence ID" value="RPE13940.1"/>
    <property type="molecule type" value="Genomic_DNA"/>
</dbReference>
<keyword evidence="1" id="KW-0732">Signal</keyword>
<gene>
    <name evidence="2" type="ORF">EGT74_10635</name>
</gene>
<dbReference type="AlphaFoldDB" id="A0A3N4QDA0"/>
<keyword evidence="3" id="KW-1185">Reference proteome</keyword>
<dbReference type="GO" id="GO:0004180">
    <property type="term" value="F:carboxypeptidase activity"/>
    <property type="evidence" value="ECO:0007669"/>
    <property type="project" value="UniProtKB-KW"/>
</dbReference>
<evidence type="ECO:0000256" key="1">
    <source>
        <dbReference type="SAM" id="SignalP"/>
    </source>
</evidence>
<name>A0A3N4QDA0_9BACT</name>
<keyword evidence="2" id="KW-0378">Hydrolase</keyword>